<proteinExistence type="predicted"/>
<gene>
    <name evidence="1" type="ORF">CCUR1050_LOCUS20572</name>
</gene>
<evidence type="ECO:0008006" key="2">
    <source>
        <dbReference type="Google" id="ProtNLM"/>
    </source>
</evidence>
<accession>A0A7S0QN10</accession>
<organism evidence="1">
    <name type="scientific">Cryptomonas curvata</name>
    <dbReference type="NCBI Taxonomy" id="233186"/>
    <lineage>
        <taxon>Eukaryota</taxon>
        <taxon>Cryptophyceae</taxon>
        <taxon>Cryptomonadales</taxon>
        <taxon>Cryptomonadaceae</taxon>
        <taxon>Cryptomonas</taxon>
    </lineage>
</organism>
<evidence type="ECO:0000313" key="1">
    <source>
        <dbReference type="EMBL" id="CAD8642888.1"/>
    </source>
</evidence>
<dbReference type="AlphaFoldDB" id="A0A7S0QN10"/>
<sequence>MKIDKKENGNSNPVLKLNEISDKLTHLLSLEKTPESISHENHKGHLESTLHIAVVFTKHLIQNQITVEFSRRISTVLTHIKYGKLKPDTIAFVGGNEKKDLISGAASGYIYFRNLSSEARVDLNGLEFIIEDSGSSSYQNLLNLLKTIKKKYGEETISKCHFTFISSDYHLIRISEIYKLSRRQSILTPLYKIGSTWTYLFAAYPFCVSPDPTLAFLGRIRVLANDLTIVLVNLNGLVANNDLIARENFSRLCETNRKLRSMIRITSEPVGFLNYINGSVEIPLEQLEILEISLCSIYEIQSTLTPLVNGKSVDKRTLIQTRDVFMNTIKKIKNTIDPDRPIDNRNWYQTIHLIKNERFAKKN</sequence>
<reference evidence="1" key="1">
    <citation type="submission" date="2021-01" db="EMBL/GenBank/DDBJ databases">
        <authorList>
            <person name="Corre E."/>
            <person name="Pelletier E."/>
            <person name="Niang G."/>
            <person name="Scheremetjew M."/>
            <person name="Finn R."/>
            <person name="Kale V."/>
            <person name="Holt S."/>
            <person name="Cochrane G."/>
            <person name="Meng A."/>
            <person name="Brown T."/>
            <person name="Cohen L."/>
        </authorList>
    </citation>
    <scope>NUCLEOTIDE SEQUENCE</scope>
    <source>
        <strain evidence="1">CCAP979/52</strain>
    </source>
</reference>
<protein>
    <recommendedName>
        <fullName evidence="2">DUF218 domain-containing protein</fullName>
    </recommendedName>
</protein>
<name>A0A7S0QN10_9CRYP</name>
<dbReference type="EMBL" id="HBEZ01037409">
    <property type="protein sequence ID" value="CAD8642888.1"/>
    <property type="molecule type" value="Transcribed_RNA"/>
</dbReference>